<protein>
    <submittedName>
        <fullName evidence="2">Uncharacterized protein</fullName>
    </submittedName>
</protein>
<proteinExistence type="predicted"/>
<organism evidence="2 3">
    <name type="scientific">Ovis ammon polii</name>
    <dbReference type="NCBI Taxonomy" id="230172"/>
    <lineage>
        <taxon>Eukaryota</taxon>
        <taxon>Metazoa</taxon>
        <taxon>Chordata</taxon>
        <taxon>Craniata</taxon>
        <taxon>Vertebrata</taxon>
        <taxon>Euteleostomi</taxon>
        <taxon>Mammalia</taxon>
        <taxon>Eutheria</taxon>
        <taxon>Laurasiatheria</taxon>
        <taxon>Artiodactyla</taxon>
        <taxon>Ruminantia</taxon>
        <taxon>Pecora</taxon>
        <taxon>Bovidae</taxon>
        <taxon>Caprinae</taxon>
        <taxon>Ovis</taxon>
    </lineage>
</organism>
<accession>A0AAD4TVU6</accession>
<sequence length="201" mass="22189">MLSEAGIFPSPLLVLLSEERGIVVFHGKYFANYAGLMRHCALMLLHPQRVHETKLRVVIRRLSVTNFGKPPMMVLFKFHMSLTICCSSFKTKLNVAASYHNAEHAVVFRGSTVPQTVSEESGQPVPYKYGDGFYYPRAAGGRAEPPPRLCDGSKERQRQPGADDALPLCVPGKPGRHSELQLDGVGVPSFWKTLACCCEAL</sequence>
<evidence type="ECO:0000313" key="2">
    <source>
        <dbReference type="EMBL" id="KAI4535443.1"/>
    </source>
</evidence>
<comment type="caution">
    <text evidence="2">The sequence shown here is derived from an EMBL/GenBank/DDBJ whole genome shotgun (WGS) entry which is preliminary data.</text>
</comment>
<evidence type="ECO:0000256" key="1">
    <source>
        <dbReference type="SAM" id="MobiDB-lite"/>
    </source>
</evidence>
<dbReference type="Proteomes" id="UP001214576">
    <property type="component" value="Unassembled WGS sequence"/>
</dbReference>
<evidence type="ECO:0000313" key="3">
    <source>
        <dbReference type="Proteomes" id="UP001214576"/>
    </source>
</evidence>
<name>A0AAD4TVU6_OVIAM</name>
<reference evidence="2" key="1">
    <citation type="submission" date="2022-03" db="EMBL/GenBank/DDBJ databases">
        <title>Genomic analyses of argali, domestic sheep and their hybrids provide insights into chromosomal evolution, heterosis and genetic basis of agronomic traits.</title>
        <authorList>
            <person name="Li M."/>
        </authorList>
    </citation>
    <scope>NUCLEOTIDE SEQUENCE</scope>
    <source>
        <strain evidence="2">CAU-MHL-2022a</strain>
        <tissue evidence="2">Skin</tissue>
    </source>
</reference>
<dbReference type="EMBL" id="JAKZEL010000018">
    <property type="protein sequence ID" value="KAI4535443.1"/>
    <property type="molecule type" value="Genomic_DNA"/>
</dbReference>
<gene>
    <name evidence="2" type="ORF">MG293_014669</name>
</gene>
<dbReference type="AlphaFoldDB" id="A0AAD4TVU6"/>
<keyword evidence="3" id="KW-1185">Reference proteome</keyword>
<feature type="region of interest" description="Disordered" evidence="1">
    <location>
        <begin position="142"/>
        <end position="166"/>
    </location>
</feature>